<dbReference type="Proteomes" id="UP001165289">
    <property type="component" value="Unassembled WGS sequence"/>
</dbReference>
<dbReference type="EMBL" id="JAKMXF010000326">
    <property type="protein sequence ID" value="KAI6648755.1"/>
    <property type="molecule type" value="Genomic_DNA"/>
</dbReference>
<accession>A0AAV7JK55</accession>
<evidence type="ECO:0000313" key="2">
    <source>
        <dbReference type="Proteomes" id="UP001165289"/>
    </source>
</evidence>
<proteinExistence type="predicted"/>
<dbReference type="AlphaFoldDB" id="A0AAV7JK55"/>
<sequence length="108" mass="12620">MFLEVKEQLLFEEFIRGLPRQIYENIWLSSDITTSENSIKRAQILIPLQNESSRRTEGKSIEVSKRNSSKRHLIIHKIDRKLMNEAVKQITEQLRTLACNEIGNSMCC</sequence>
<evidence type="ECO:0000313" key="1">
    <source>
        <dbReference type="EMBL" id="KAI6648755.1"/>
    </source>
</evidence>
<protein>
    <submittedName>
        <fullName evidence="1">Uncharacterized protein</fullName>
    </submittedName>
</protein>
<name>A0AAV7JK55_9METZ</name>
<reference evidence="1 2" key="1">
    <citation type="journal article" date="2023" name="BMC Biol.">
        <title>The compact genome of the sponge Oopsacas minuta (Hexactinellida) is lacking key metazoan core genes.</title>
        <authorList>
            <person name="Santini S."/>
            <person name="Schenkelaars Q."/>
            <person name="Jourda C."/>
            <person name="Duchesne M."/>
            <person name="Belahbib H."/>
            <person name="Rocher C."/>
            <person name="Selva M."/>
            <person name="Riesgo A."/>
            <person name="Vervoort M."/>
            <person name="Leys S.P."/>
            <person name="Kodjabachian L."/>
            <person name="Le Bivic A."/>
            <person name="Borchiellini C."/>
            <person name="Claverie J.M."/>
            <person name="Renard E."/>
        </authorList>
    </citation>
    <scope>NUCLEOTIDE SEQUENCE [LARGE SCALE GENOMIC DNA]</scope>
    <source>
        <strain evidence="1">SPO-2</strain>
    </source>
</reference>
<keyword evidence="2" id="KW-1185">Reference proteome</keyword>
<gene>
    <name evidence="1" type="ORF">LOD99_7142</name>
</gene>
<organism evidence="1 2">
    <name type="scientific">Oopsacas minuta</name>
    <dbReference type="NCBI Taxonomy" id="111878"/>
    <lineage>
        <taxon>Eukaryota</taxon>
        <taxon>Metazoa</taxon>
        <taxon>Porifera</taxon>
        <taxon>Hexactinellida</taxon>
        <taxon>Hexasterophora</taxon>
        <taxon>Lyssacinosida</taxon>
        <taxon>Leucopsacidae</taxon>
        <taxon>Oopsacas</taxon>
    </lineage>
</organism>
<comment type="caution">
    <text evidence="1">The sequence shown here is derived from an EMBL/GenBank/DDBJ whole genome shotgun (WGS) entry which is preliminary data.</text>
</comment>